<comment type="caution">
    <text evidence="1">The sequence shown here is derived from an EMBL/GenBank/DDBJ whole genome shotgun (WGS) entry which is preliminary data.</text>
</comment>
<dbReference type="Proteomes" id="UP000239415">
    <property type="component" value="Unassembled WGS sequence"/>
</dbReference>
<evidence type="ECO:0000313" key="1">
    <source>
        <dbReference type="EMBL" id="PRX17323.1"/>
    </source>
</evidence>
<evidence type="ECO:0000313" key="2">
    <source>
        <dbReference type="Proteomes" id="UP000239415"/>
    </source>
</evidence>
<dbReference type="AlphaFoldDB" id="A0A2T0K386"/>
<keyword evidence="2" id="KW-1185">Reference proteome</keyword>
<dbReference type="Gene3D" id="3.30.420.40">
    <property type="match status" value="1"/>
</dbReference>
<sequence>MADRAVQAVAADNLTVVGATLAAPGPVRDGSVVQYAPALGWRDGDARAALVSLGLPVLARAGAPASPREDR</sequence>
<reference evidence="1 2" key="1">
    <citation type="submission" date="2018-03" db="EMBL/GenBank/DDBJ databases">
        <title>Genomic Encyclopedia of Archaeal and Bacterial Type Strains, Phase II (KMG-II): from individual species to whole genera.</title>
        <authorList>
            <person name="Goeker M."/>
        </authorList>
    </citation>
    <scope>NUCLEOTIDE SEQUENCE [LARGE SCALE GENOMIC DNA]</scope>
    <source>
        <strain evidence="1 2">DSM 43146</strain>
    </source>
</reference>
<dbReference type="RefSeq" id="WP_106325432.1">
    <property type="nucleotide sequence ID" value="NZ_BOMO01000149.1"/>
</dbReference>
<organism evidence="1 2">
    <name type="scientific">Actinoplanes italicus</name>
    <dbReference type="NCBI Taxonomy" id="113567"/>
    <lineage>
        <taxon>Bacteria</taxon>
        <taxon>Bacillati</taxon>
        <taxon>Actinomycetota</taxon>
        <taxon>Actinomycetes</taxon>
        <taxon>Micromonosporales</taxon>
        <taxon>Micromonosporaceae</taxon>
        <taxon>Actinoplanes</taxon>
    </lineage>
</organism>
<name>A0A2T0K386_9ACTN</name>
<protein>
    <submittedName>
        <fullName evidence="1">Uncharacterized protein</fullName>
    </submittedName>
</protein>
<accession>A0A2T0K386</accession>
<gene>
    <name evidence="1" type="ORF">CLV67_11699</name>
</gene>
<dbReference type="OrthoDB" id="3189808at2"/>
<dbReference type="EMBL" id="PVMZ01000016">
    <property type="protein sequence ID" value="PRX17323.1"/>
    <property type="molecule type" value="Genomic_DNA"/>
</dbReference>
<proteinExistence type="predicted"/>